<dbReference type="AlphaFoldDB" id="A0AAN1WJW9"/>
<evidence type="ECO:0000256" key="4">
    <source>
        <dbReference type="ARBA" id="ARBA00022692"/>
    </source>
</evidence>
<keyword evidence="3 10" id="KW-1134">Transmembrane beta strand</keyword>
<dbReference type="Proteomes" id="UP001320119">
    <property type="component" value="Chromosome"/>
</dbReference>
<dbReference type="GO" id="GO:0009279">
    <property type="term" value="C:cell outer membrane"/>
    <property type="evidence" value="ECO:0007669"/>
    <property type="project" value="UniProtKB-SubCell"/>
</dbReference>
<name>A0AAN1WJW9_9GAMM</name>
<evidence type="ECO:0000256" key="6">
    <source>
        <dbReference type="ARBA" id="ARBA00023065"/>
    </source>
</evidence>
<evidence type="ECO:0000256" key="2">
    <source>
        <dbReference type="ARBA" id="ARBA00022448"/>
    </source>
</evidence>
<dbReference type="Gene3D" id="2.40.170.20">
    <property type="entry name" value="TonB-dependent receptor, beta-barrel domain"/>
    <property type="match status" value="1"/>
</dbReference>
<comment type="subcellular location">
    <subcellularLocation>
        <location evidence="1 10">Cell outer membrane</location>
        <topology evidence="1 10">Multi-pass membrane protein</topology>
    </subcellularLocation>
</comment>
<dbReference type="PANTHER" id="PTHR30069:SF53">
    <property type="entry name" value="COLICIN I RECEPTOR-RELATED"/>
    <property type="match status" value="1"/>
</dbReference>
<dbReference type="InterPro" id="IPR000531">
    <property type="entry name" value="Beta-barrel_TonB"/>
</dbReference>
<dbReference type="CDD" id="cd01347">
    <property type="entry name" value="ligand_gated_channel"/>
    <property type="match status" value="1"/>
</dbReference>
<evidence type="ECO:0000256" key="9">
    <source>
        <dbReference type="ARBA" id="ARBA00023237"/>
    </source>
</evidence>
<dbReference type="EMBL" id="AP023086">
    <property type="protein sequence ID" value="BCD98966.1"/>
    <property type="molecule type" value="Genomic_DNA"/>
</dbReference>
<evidence type="ECO:0000259" key="13">
    <source>
        <dbReference type="Pfam" id="PF00593"/>
    </source>
</evidence>
<dbReference type="Pfam" id="PF07715">
    <property type="entry name" value="Plug"/>
    <property type="match status" value="1"/>
</dbReference>
<keyword evidence="5 12" id="KW-0732">Signal</keyword>
<evidence type="ECO:0000256" key="10">
    <source>
        <dbReference type="PROSITE-ProRule" id="PRU01360"/>
    </source>
</evidence>
<keyword evidence="7 11" id="KW-0798">TonB box</keyword>
<dbReference type="InterPro" id="IPR036942">
    <property type="entry name" value="Beta-barrel_TonB_sf"/>
</dbReference>
<keyword evidence="8 10" id="KW-0472">Membrane</keyword>
<protein>
    <submittedName>
        <fullName evidence="15">Vitamin B12 transporter</fullName>
    </submittedName>
</protein>
<dbReference type="Gene3D" id="2.170.130.10">
    <property type="entry name" value="TonB-dependent receptor, plug domain"/>
    <property type="match status" value="1"/>
</dbReference>
<keyword evidence="2 10" id="KW-0813">Transport</keyword>
<keyword evidence="16" id="KW-1185">Reference proteome</keyword>
<keyword evidence="9 10" id="KW-0998">Cell outer membrane</keyword>
<feature type="signal peptide" evidence="12">
    <location>
        <begin position="1"/>
        <end position="30"/>
    </location>
</feature>
<evidence type="ECO:0000256" key="7">
    <source>
        <dbReference type="ARBA" id="ARBA00023077"/>
    </source>
</evidence>
<dbReference type="InterPro" id="IPR037066">
    <property type="entry name" value="Plug_dom_sf"/>
</dbReference>
<sequence length="650" mass="70201">MTMISPKIQKKSFLSVAVMAASFVPTVVFSLEVTPPEIEETIVTISRIEQPLDDVIGSVSQFTAEDIRQVQPYDLNDMFDLQPGVDVLRSGSRGANSSIQIRGSSSEQSLIMVNGVRIASATSGASTYQLVPPELIGRVEILRGAASALYGSDAIGGVVNITTKAGTLNSKGINLGVDYGSHNYHRASVAGNYAGDTVGVAGAVIRESSDGIDSLIHEGALDPDSDADGYERLGGGVNLSYRPDDLTEITFLGFTNSNDSSYDGGLGTIRDPYQDSSLTVYQLSGARRVNEFYRTTLAVGRGADDSVDRARNPSEQFSESIYNTTNVSVSWLNQIDFSGQTLVLGFENLTADVESSQVYTNRDGEAVDSRSVDAIFGQLVGGVSDFSYALGLRRDDASGIGAENSANIGGSYTFVDNHKIHVRFAEGFIVPTFNSAYYPEYAYEWPPGQYHVYQGNPDLEPEQSDSFEIAYEGSFSFFSLGGALYRKEVTNLIETAYSVLEDGTNFSTPSNVREADIQGVELVGSVSSDKLGSLSAAFDYLDAVDVSESEAQPLNNRAKRTLRLAWQKTSGAVELGMQAKIQSGRKVSERYAESGYTAGYGVANATFAYQVSDHIRVQAKLNNIFDKEYTLNPSYNEDGRNWVAGVKVTF</sequence>
<evidence type="ECO:0000256" key="8">
    <source>
        <dbReference type="ARBA" id="ARBA00023136"/>
    </source>
</evidence>
<dbReference type="Pfam" id="PF00593">
    <property type="entry name" value="TonB_dep_Rec_b-barrel"/>
    <property type="match status" value="1"/>
</dbReference>
<reference evidence="15 16" key="1">
    <citation type="journal article" date="2022" name="IScience">
        <title>An ultrasensitive nanofiber-based assay for enzymatic hydrolysis and deep-sea microbial degradation of cellulose.</title>
        <authorList>
            <person name="Tsudome M."/>
            <person name="Tachioka M."/>
            <person name="Miyazaki M."/>
            <person name="Uchimura K."/>
            <person name="Tsuda M."/>
            <person name="Takaki Y."/>
            <person name="Deguchi S."/>
        </authorList>
    </citation>
    <scope>NUCLEOTIDE SEQUENCE [LARGE SCALE GENOMIC DNA]</scope>
    <source>
        <strain evidence="15 16">GE09</strain>
    </source>
</reference>
<dbReference type="KEGG" id="marq:MARGE09_P3167"/>
<evidence type="ECO:0000256" key="1">
    <source>
        <dbReference type="ARBA" id="ARBA00004571"/>
    </source>
</evidence>
<keyword evidence="6" id="KW-0406">Ion transport</keyword>
<dbReference type="InterPro" id="IPR012910">
    <property type="entry name" value="Plug_dom"/>
</dbReference>
<dbReference type="SUPFAM" id="SSF56935">
    <property type="entry name" value="Porins"/>
    <property type="match status" value="1"/>
</dbReference>
<feature type="domain" description="TonB-dependent receptor-like beta-barrel" evidence="13">
    <location>
        <begin position="229"/>
        <end position="624"/>
    </location>
</feature>
<evidence type="ECO:0000256" key="12">
    <source>
        <dbReference type="SAM" id="SignalP"/>
    </source>
</evidence>
<comment type="similarity">
    <text evidence="10 11">Belongs to the TonB-dependent receptor family.</text>
</comment>
<feature type="chain" id="PRO_5042954792" evidence="12">
    <location>
        <begin position="31"/>
        <end position="650"/>
    </location>
</feature>
<evidence type="ECO:0000256" key="11">
    <source>
        <dbReference type="RuleBase" id="RU003357"/>
    </source>
</evidence>
<dbReference type="GO" id="GO:0006811">
    <property type="term" value="P:monoatomic ion transport"/>
    <property type="evidence" value="ECO:0007669"/>
    <property type="project" value="UniProtKB-KW"/>
</dbReference>
<evidence type="ECO:0000313" key="15">
    <source>
        <dbReference type="EMBL" id="BCD98966.1"/>
    </source>
</evidence>
<organism evidence="15 16">
    <name type="scientific">Marinagarivorans cellulosilyticus</name>
    <dbReference type="NCBI Taxonomy" id="2721545"/>
    <lineage>
        <taxon>Bacteria</taxon>
        <taxon>Pseudomonadati</taxon>
        <taxon>Pseudomonadota</taxon>
        <taxon>Gammaproteobacteria</taxon>
        <taxon>Cellvibrionales</taxon>
        <taxon>Cellvibrionaceae</taxon>
        <taxon>Marinagarivorans</taxon>
    </lineage>
</organism>
<evidence type="ECO:0000313" key="16">
    <source>
        <dbReference type="Proteomes" id="UP001320119"/>
    </source>
</evidence>
<gene>
    <name evidence="15" type="ORF">MARGE09_P3167</name>
</gene>
<dbReference type="PROSITE" id="PS52016">
    <property type="entry name" value="TONB_DEPENDENT_REC_3"/>
    <property type="match status" value="1"/>
</dbReference>
<keyword evidence="4 10" id="KW-0812">Transmembrane</keyword>
<feature type="domain" description="TonB-dependent receptor plug" evidence="14">
    <location>
        <begin position="52"/>
        <end position="158"/>
    </location>
</feature>
<dbReference type="GO" id="GO:0015889">
    <property type="term" value="P:cobalamin transport"/>
    <property type="evidence" value="ECO:0007669"/>
    <property type="project" value="TreeGrafter"/>
</dbReference>
<dbReference type="InterPro" id="IPR039426">
    <property type="entry name" value="TonB-dep_rcpt-like"/>
</dbReference>
<evidence type="ECO:0000256" key="5">
    <source>
        <dbReference type="ARBA" id="ARBA00022729"/>
    </source>
</evidence>
<evidence type="ECO:0000256" key="3">
    <source>
        <dbReference type="ARBA" id="ARBA00022452"/>
    </source>
</evidence>
<accession>A0AAN1WJW9</accession>
<proteinExistence type="inferred from homology"/>
<dbReference type="PANTHER" id="PTHR30069">
    <property type="entry name" value="TONB-DEPENDENT OUTER MEMBRANE RECEPTOR"/>
    <property type="match status" value="1"/>
</dbReference>
<evidence type="ECO:0000259" key="14">
    <source>
        <dbReference type="Pfam" id="PF07715"/>
    </source>
</evidence>